<dbReference type="PANTHER" id="PTHR24147">
    <property type="entry name" value="ANKYRIN REPEAT DOMAIN 36-RELATED"/>
    <property type="match status" value="1"/>
</dbReference>
<keyword evidence="1 2" id="KW-0175">Coiled coil</keyword>
<dbReference type="Pfam" id="PF14915">
    <property type="entry name" value="CCDC144C"/>
    <property type="match status" value="1"/>
</dbReference>
<evidence type="ECO:0000256" key="1">
    <source>
        <dbReference type="ARBA" id="ARBA00023054"/>
    </source>
</evidence>
<dbReference type="Ensembl" id="ENSPSMT00000023721.1">
    <property type="protein sequence ID" value="ENSPSMP00000020461.1"/>
    <property type="gene ID" value="ENSPSMG00000014456.1"/>
</dbReference>
<reference evidence="4" key="2">
    <citation type="submission" date="2025-09" db="UniProtKB">
        <authorList>
            <consortium name="Ensembl"/>
        </authorList>
    </citation>
    <scope>IDENTIFICATION</scope>
</reference>
<accession>A0A8C8ZZM4</accession>
<dbReference type="AlphaFoldDB" id="A0A8C8ZZM4"/>
<evidence type="ECO:0000256" key="2">
    <source>
        <dbReference type="SAM" id="Coils"/>
    </source>
</evidence>
<feature type="coiled-coil region" evidence="2">
    <location>
        <begin position="6"/>
        <end position="104"/>
    </location>
</feature>
<dbReference type="InterPro" id="IPR039497">
    <property type="entry name" value="CC144C-like_CC_dom"/>
</dbReference>
<reference evidence="4" key="1">
    <citation type="submission" date="2025-08" db="UniProtKB">
        <authorList>
            <consortium name="Ensembl"/>
        </authorList>
    </citation>
    <scope>IDENTIFICATION</scope>
</reference>
<sequence>MLQDEIAMLRLEIDTIKIQNQEKEKKYFEDIEIVKEKNEDLQKTIKLNEETLTKTISQYSGQLSVLTAENTVLNSKLENEKQTKERLETEVESYRSRLAAAVHDCDESQTSKRDVELAFQRAREEWFRLRDKMNFDVSNLKDNNEILSQQLSKTESKFNSLEIELHHTRDALREKTLVLERVQRDLSQTQSQMREIEQMYQNEQGKVSKYIGKQESVEERLSQLQSENMLLRQQLDDAQNKADNKEKTVINIQDQFHAIVKKLEAKSEKQSLLLEERNKELINECNHLKERQYQYENEKFKLQIVNRYRLILIV</sequence>
<protein>
    <recommendedName>
        <fullName evidence="3">CCDC144C-like coiled-coil domain-containing protein</fullName>
    </recommendedName>
</protein>
<feature type="coiled-coil region" evidence="2">
    <location>
        <begin position="137"/>
        <end position="298"/>
    </location>
</feature>
<keyword evidence="5" id="KW-1185">Reference proteome</keyword>
<organism evidence="4 5">
    <name type="scientific">Prolemur simus</name>
    <name type="common">Greater bamboo lemur</name>
    <name type="synonym">Hapalemur simus</name>
    <dbReference type="NCBI Taxonomy" id="1328070"/>
    <lineage>
        <taxon>Eukaryota</taxon>
        <taxon>Metazoa</taxon>
        <taxon>Chordata</taxon>
        <taxon>Craniata</taxon>
        <taxon>Vertebrata</taxon>
        <taxon>Euteleostomi</taxon>
        <taxon>Mammalia</taxon>
        <taxon>Eutheria</taxon>
        <taxon>Euarchontoglires</taxon>
        <taxon>Primates</taxon>
        <taxon>Strepsirrhini</taxon>
        <taxon>Lemuriformes</taxon>
        <taxon>Lemuridae</taxon>
        <taxon>Prolemur</taxon>
    </lineage>
</organism>
<evidence type="ECO:0000259" key="3">
    <source>
        <dbReference type="Pfam" id="PF14915"/>
    </source>
</evidence>
<evidence type="ECO:0000313" key="5">
    <source>
        <dbReference type="Proteomes" id="UP000694414"/>
    </source>
</evidence>
<dbReference type="InterPro" id="IPR050657">
    <property type="entry name" value="Ankyrin_repeat_domain"/>
</dbReference>
<dbReference type="GeneTree" id="ENSGT00940000153661"/>
<feature type="domain" description="CCDC144C-like coiled-coil" evidence="3">
    <location>
        <begin position="1"/>
        <end position="304"/>
    </location>
</feature>
<proteinExistence type="predicted"/>
<name>A0A8C8ZZM4_PROSS</name>
<evidence type="ECO:0000313" key="4">
    <source>
        <dbReference type="Ensembl" id="ENSPSMP00000020461.1"/>
    </source>
</evidence>
<dbReference type="PANTHER" id="PTHR24147:SF60">
    <property type="entry name" value="ANKYRIN REPEAT DOMAIN-CONTAINING PROTEIN 26-RELATED"/>
    <property type="match status" value="1"/>
</dbReference>
<dbReference type="Proteomes" id="UP000694414">
    <property type="component" value="Unplaced"/>
</dbReference>